<dbReference type="InterPro" id="IPR002719">
    <property type="entry name" value="RB_B"/>
</dbReference>
<dbReference type="Pfam" id="PF01858">
    <property type="entry name" value="RB_A"/>
    <property type="match status" value="1"/>
</dbReference>
<evidence type="ECO:0000256" key="5">
    <source>
        <dbReference type="ARBA" id="ARBA00023163"/>
    </source>
</evidence>
<dbReference type="PANTHER" id="PTHR13742:SF17">
    <property type="entry name" value="RE32990P-RELATED"/>
    <property type="match status" value="1"/>
</dbReference>
<evidence type="ECO:0000313" key="10">
    <source>
        <dbReference type="EMBL" id="CAF1047479.1"/>
    </source>
</evidence>
<evidence type="ECO:0000256" key="1">
    <source>
        <dbReference type="ARBA" id="ARBA00004123"/>
    </source>
</evidence>
<dbReference type="SMART" id="SM01368">
    <property type="entry name" value="RB_A"/>
    <property type="match status" value="1"/>
</dbReference>
<keyword evidence="6" id="KW-0539">Nucleus</keyword>
<dbReference type="Gene3D" id="1.10.472.10">
    <property type="entry name" value="Cyclin-like"/>
    <property type="match status" value="3"/>
</dbReference>
<reference evidence="11" key="1">
    <citation type="submission" date="2021-02" db="EMBL/GenBank/DDBJ databases">
        <authorList>
            <person name="Nowell W R."/>
        </authorList>
    </citation>
    <scope>NUCLEOTIDE SEQUENCE</scope>
</reference>
<dbReference type="GO" id="GO:0006357">
    <property type="term" value="P:regulation of transcription by RNA polymerase II"/>
    <property type="evidence" value="ECO:0007669"/>
    <property type="project" value="InterPro"/>
</dbReference>
<dbReference type="GO" id="GO:2000134">
    <property type="term" value="P:negative regulation of G1/S transition of mitotic cell cycle"/>
    <property type="evidence" value="ECO:0007669"/>
    <property type="project" value="TreeGrafter"/>
</dbReference>
<feature type="domain" description="Retinoblastoma-associated protein A-box" evidence="9">
    <location>
        <begin position="336"/>
        <end position="538"/>
    </location>
</feature>
<name>A0A815FPE6_ADIRI</name>
<dbReference type="InterPro" id="IPR024599">
    <property type="entry name" value="RB_N"/>
</dbReference>
<accession>A0A815FPE6</accession>
<dbReference type="SMART" id="SM01367">
    <property type="entry name" value="DUF3452"/>
    <property type="match status" value="1"/>
</dbReference>
<keyword evidence="12" id="KW-1185">Reference proteome</keyword>
<dbReference type="GO" id="GO:0000977">
    <property type="term" value="F:RNA polymerase II transcription regulatory region sequence-specific DNA binding"/>
    <property type="evidence" value="ECO:0007669"/>
    <property type="project" value="TreeGrafter"/>
</dbReference>
<dbReference type="InterPro" id="IPR002720">
    <property type="entry name" value="RB_A"/>
</dbReference>
<feature type="domain" description="Retinoblastoma-associated protein N-terminal" evidence="8">
    <location>
        <begin position="69"/>
        <end position="207"/>
    </location>
</feature>
<dbReference type="OrthoDB" id="844594at2759"/>
<evidence type="ECO:0000259" key="8">
    <source>
        <dbReference type="SMART" id="SM01367"/>
    </source>
</evidence>
<dbReference type="Pfam" id="PF11934">
    <property type="entry name" value="DUF3452"/>
    <property type="match status" value="1"/>
</dbReference>
<keyword evidence="4" id="KW-0805">Transcription regulation</keyword>
<evidence type="ECO:0000256" key="2">
    <source>
        <dbReference type="ARBA" id="ARBA00009475"/>
    </source>
</evidence>
<dbReference type="GO" id="GO:0000785">
    <property type="term" value="C:chromatin"/>
    <property type="evidence" value="ECO:0007669"/>
    <property type="project" value="TreeGrafter"/>
</dbReference>
<dbReference type="GO" id="GO:0005634">
    <property type="term" value="C:nucleus"/>
    <property type="evidence" value="ECO:0007669"/>
    <property type="project" value="UniProtKB-SubCell"/>
</dbReference>
<evidence type="ECO:0000256" key="6">
    <source>
        <dbReference type="ARBA" id="ARBA00023242"/>
    </source>
</evidence>
<keyword evidence="3" id="KW-0678">Repressor</keyword>
<dbReference type="AlphaFoldDB" id="A0A815FPE6"/>
<dbReference type="Pfam" id="PF01857">
    <property type="entry name" value="RB_B"/>
    <property type="match status" value="1"/>
</dbReference>
<dbReference type="EMBL" id="CAJNOJ010000243">
    <property type="protein sequence ID" value="CAF1330047.1"/>
    <property type="molecule type" value="Genomic_DNA"/>
</dbReference>
<dbReference type="InterPro" id="IPR036915">
    <property type="entry name" value="Cyclin-like_sf"/>
</dbReference>
<dbReference type="GO" id="GO:0030154">
    <property type="term" value="P:cell differentiation"/>
    <property type="evidence" value="ECO:0007669"/>
    <property type="project" value="TreeGrafter"/>
</dbReference>
<dbReference type="EMBL" id="CAJNOR010000968">
    <property type="protein sequence ID" value="CAF1047479.1"/>
    <property type="molecule type" value="Genomic_DNA"/>
</dbReference>
<comment type="subcellular location">
    <subcellularLocation>
        <location evidence="1">Nucleus</location>
    </subcellularLocation>
</comment>
<dbReference type="Gene3D" id="1.10.472.140">
    <property type="match status" value="1"/>
</dbReference>
<comment type="similarity">
    <text evidence="2">Belongs to the retinoblastoma protein (RB) family.</text>
</comment>
<dbReference type="Proteomes" id="UP000663852">
    <property type="component" value="Unassembled WGS sequence"/>
</dbReference>
<evidence type="ECO:0000256" key="3">
    <source>
        <dbReference type="ARBA" id="ARBA00022491"/>
    </source>
</evidence>
<dbReference type="SUPFAM" id="SSF47954">
    <property type="entry name" value="Cyclin-like"/>
    <property type="match status" value="2"/>
</dbReference>
<dbReference type="Proteomes" id="UP000663828">
    <property type="component" value="Unassembled WGS sequence"/>
</dbReference>
<evidence type="ECO:0000256" key="4">
    <source>
        <dbReference type="ARBA" id="ARBA00023015"/>
    </source>
</evidence>
<evidence type="ECO:0000259" key="9">
    <source>
        <dbReference type="SMART" id="SM01368"/>
    </source>
</evidence>
<proteinExistence type="inferred from homology"/>
<keyword evidence="7" id="KW-0131">Cell cycle</keyword>
<comment type="caution">
    <text evidence="11">The sequence shown here is derived from an EMBL/GenBank/DDBJ whole genome shotgun (WGS) entry which is preliminary data.</text>
</comment>
<dbReference type="InterPro" id="IPR028309">
    <property type="entry name" value="RB_fam"/>
</dbReference>
<evidence type="ECO:0000313" key="11">
    <source>
        <dbReference type="EMBL" id="CAF1330047.1"/>
    </source>
</evidence>
<gene>
    <name evidence="11" type="ORF">EDS130_LOCUS32138</name>
    <name evidence="10" type="ORF">XAT740_LOCUS15594</name>
</gene>
<organism evidence="11 13">
    <name type="scientific">Adineta ricciae</name>
    <name type="common">Rotifer</name>
    <dbReference type="NCBI Taxonomy" id="249248"/>
    <lineage>
        <taxon>Eukaryota</taxon>
        <taxon>Metazoa</taxon>
        <taxon>Spiralia</taxon>
        <taxon>Gnathifera</taxon>
        <taxon>Rotifera</taxon>
        <taxon>Eurotatoria</taxon>
        <taxon>Bdelloidea</taxon>
        <taxon>Adinetida</taxon>
        <taxon>Adinetidae</taxon>
        <taxon>Adineta</taxon>
    </lineage>
</organism>
<protein>
    <submittedName>
        <fullName evidence="11">Uncharacterized protein</fullName>
    </submittedName>
</protein>
<dbReference type="GO" id="GO:0005667">
    <property type="term" value="C:transcription regulator complex"/>
    <property type="evidence" value="ECO:0007669"/>
    <property type="project" value="TreeGrafter"/>
</dbReference>
<evidence type="ECO:0000313" key="12">
    <source>
        <dbReference type="Proteomes" id="UP000663828"/>
    </source>
</evidence>
<evidence type="ECO:0000256" key="7">
    <source>
        <dbReference type="ARBA" id="ARBA00023306"/>
    </source>
</evidence>
<sequence length="928" mass="110013">MCSSISVKNEVLDRYNELCYDLNMDNETKEEAMKNYVEVLKHYVLEGDEIHWLSISLYISCRENKFLLKNQNNPISLTRLLKSANNLSILKFFSKLHQWENMRNLPENLRKEINQIEKSFEISSIIFEKYLQIFFSIFHGNLEKFNCKNEKKKNLKLQKDEKYSLNDFYSIIWTIYSLSKTIYPSTFNNLMNSFHLLLASFEFIYQIMKKFQLNFFFKENLREKESLIEIFSEKYSCSFEIIETIYFEHLEKDLIEMKNLNLFEMRNFITKKYDEIILTNCIIDERIFLENQNFFSDFLNSLNENRNSKTHLNKTPLTANQHFLSFNSNEKQQNLTPISQANQLIDILFQISKNQTTKPSKNLLILIGQQRFLDDLIERISEWKRLFLENYQENHFISSNERNSCEKHFDFSLKLFYSALENILIIEKSRLESNQMTNQQIQQSFQKLIFNNEFLKSLLGLCLLLNFYAHGDHYHDFQWICHLYSLQGYSFLKMIQIYLKTNKEISKCRFFIKYLSSIEEMILSSLAFEEKSHLWNEIQSKGILTYEQIQQIQHKSSLITPTNLTNLFLHSPSSSNQVKRKLFDSTPIIRTQSDPLRENLIKESPYTMFYRKYYQLVFTRLDLLCSRLFGRNSNEIKKTIWNFYLFLFENYTKKLFCQRDLDQILLSTIYFIAQRENFNFTWISLLQAYKSIPNSNLKTIRSVFIKTIHSNEIINERNPNQLCLTPSKPAGTIHLFDDKFIGDIHSFYEEIFIKIGNFDEFFAKKHLIDLPVKIKVNENQNEKISINVGENLFVKYSSNFIKSNSSNSVHQQNPNDSSRQFYPNSSANILSSSIQAGVHNRVKTTTTRTEDGKFLTTISTVQDNLNQRNENQCNNEHKETSLLFGQSSTCSLKRNFQNFTNSNTDCLTSLTKKVLQIENDRQVNSTNN</sequence>
<keyword evidence="5" id="KW-0804">Transcription</keyword>
<evidence type="ECO:0000313" key="13">
    <source>
        <dbReference type="Proteomes" id="UP000663852"/>
    </source>
</evidence>
<dbReference type="PANTHER" id="PTHR13742">
    <property type="entry name" value="RETINOBLASTOMA-ASSOCIATED PROTEIN RB -RELATED"/>
    <property type="match status" value="1"/>
</dbReference>